<keyword evidence="2 4" id="KW-0808">Transferase</keyword>
<evidence type="ECO:0000256" key="3">
    <source>
        <dbReference type="ARBA" id="ARBA00022691"/>
    </source>
</evidence>
<dbReference type="PROSITE" id="PS51682">
    <property type="entry name" value="SAM_OMT_I"/>
    <property type="match status" value="1"/>
</dbReference>
<protein>
    <submittedName>
        <fullName evidence="4">O-methyltransferase</fullName>
        <ecNumber evidence="4">2.1.1.-</ecNumber>
    </submittedName>
</protein>
<dbReference type="Proteomes" id="UP001595823">
    <property type="component" value="Unassembled WGS sequence"/>
</dbReference>
<proteinExistence type="predicted"/>
<evidence type="ECO:0000313" key="4">
    <source>
        <dbReference type="EMBL" id="MFC4337974.1"/>
    </source>
</evidence>
<dbReference type="PANTHER" id="PTHR10509:SF14">
    <property type="entry name" value="CAFFEOYL-COA O-METHYLTRANSFERASE 3-RELATED"/>
    <property type="match status" value="1"/>
</dbReference>
<dbReference type="CDD" id="cd02440">
    <property type="entry name" value="AdoMet_MTases"/>
    <property type="match status" value="1"/>
</dbReference>
<dbReference type="InterPro" id="IPR029063">
    <property type="entry name" value="SAM-dependent_MTases_sf"/>
</dbReference>
<organism evidence="4 5">
    <name type="scientific">Salininema proteolyticum</name>
    <dbReference type="NCBI Taxonomy" id="1607685"/>
    <lineage>
        <taxon>Bacteria</taxon>
        <taxon>Bacillati</taxon>
        <taxon>Actinomycetota</taxon>
        <taxon>Actinomycetes</taxon>
        <taxon>Glycomycetales</taxon>
        <taxon>Glycomycetaceae</taxon>
        <taxon>Salininema</taxon>
    </lineage>
</organism>
<evidence type="ECO:0000256" key="2">
    <source>
        <dbReference type="ARBA" id="ARBA00022679"/>
    </source>
</evidence>
<dbReference type="EMBL" id="JBHSDK010000061">
    <property type="protein sequence ID" value="MFC4337974.1"/>
    <property type="molecule type" value="Genomic_DNA"/>
</dbReference>
<dbReference type="GO" id="GO:0032259">
    <property type="term" value="P:methylation"/>
    <property type="evidence" value="ECO:0007669"/>
    <property type="project" value="UniProtKB-KW"/>
</dbReference>
<name>A0ABV8U4B8_9ACTN</name>
<accession>A0ABV8U4B8</accession>
<keyword evidence="5" id="KW-1185">Reference proteome</keyword>
<comment type="caution">
    <text evidence="4">The sequence shown here is derived from an EMBL/GenBank/DDBJ whole genome shotgun (WGS) entry which is preliminary data.</text>
</comment>
<dbReference type="PANTHER" id="PTHR10509">
    <property type="entry name" value="O-METHYLTRANSFERASE-RELATED"/>
    <property type="match status" value="1"/>
</dbReference>
<gene>
    <name evidence="4" type="ORF">ACFPET_22535</name>
</gene>
<evidence type="ECO:0000256" key="1">
    <source>
        <dbReference type="ARBA" id="ARBA00022603"/>
    </source>
</evidence>
<dbReference type="EC" id="2.1.1.-" evidence="4"/>
<dbReference type="RefSeq" id="WP_380625505.1">
    <property type="nucleotide sequence ID" value="NZ_JBHSDK010000061.1"/>
</dbReference>
<dbReference type="Pfam" id="PF01596">
    <property type="entry name" value="Methyltransf_3"/>
    <property type="match status" value="1"/>
</dbReference>
<keyword evidence="3" id="KW-0949">S-adenosyl-L-methionine</keyword>
<keyword evidence="1 4" id="KW-0489">Methyltransferase</keyword>
<dbReference type="Gene3D" id="3.40.50.150">
    <property type="entry name" value="Vaccinia Virus protein VP39"/>
    <property type="match status" value="1"/>
</dbReference>
<reference evidence="5" key="1">
    <citation type="journal article" date="2019" name="Int. J. Syst. Evol. Microbiol.">
        <title>The Global Catalogue of Microorganisms (GCM) 10K type strain sequencing project: providing services to taxonomists for standard genome sequencing and annotation.</title>
        <authorList>
            <consortium name="The Broad Institute Genomics Platform"/>
            <consortium name="The Broad Institute Genome Sequencing Center for Infectious Disease"/>
            <person name="Wu L."/>
            <person name="Ma J."/>
        </authorList>
    </citation>
    <scope>NUCLEOTIDE SEQUENCE [LARGE SCALE GENOMIC DNA]</scope>
    <source>
        <strain evidence="5">IBRC-M 10908</strain>
    </source>
</reference>
<sequence length="224" mass="23674">MSQSQWTAVDEYLNNIGVGEDAVLKRARIAAKDEGLPPIQVSPAQGSLLHLLAKMRGAERVLEVGTLGGYSAIWLARALDPARGHLISLEVDPKHANVASRNVAAAGLTGVVDIRVGAAADTLEKLIAADTEPFDLVFIDADKESYPKYLDLVLRLSKPGTAIIADNVVRGGSVAVSSSADDRVQAVQAYLKAVADDPRLESTVIQTVGEKGYDGFSLARVTSV</sequence>
<dbReference type="GO" id="GO:0008168">
    <property type="term" value="F:methyltransferase activity"/>
    <property type="evidence" value="ECO:0007669"/>
    <property type="project" value="UniProtKB-KW"/>
</dbReference>
<dbReference type="InterPro" id="IPR050362">
    <property type="entry name" value="Cation-dep_OMT"/>
</dbReference>
<dbReference type="SUPFAM" id="SSF53335">
    <property type="entry name" value="S-adenosyl-L-methionine-dependent methyltransferases"/>
    <property type="match status" value="1"/>
</dbReference>
<dbReference type="InterPro" id="IPR002935">
    <property type="entry name" value="SAM_O-MeTrfase"/>
</dbReference>
<evidence type="ECO:0000313" key="5">
    <source>
        <dbReference type="Proteomes" id="UP001595823"/>
    </source>
</evidence>